<gene>
    <name evidence="2" type="ORF">NEOLEDRAFT_1127552</name>
</gene>
<evidence type="ECO:0000313" key="2">
    <source>
        <dbReference type="EMBL" id="KZT29744.1"/>
    </source>
</evidence>
<dbReference type="AlphaFoldDB" id="A0A165VJ19"/>
<dbReference type="InParanoid" id="A0A165VJ19"/>
<feature type="transmembrane region" description="Helical" evidence="1">
    <location>
        <begin position="21"/>
        <end position="37"/>
    </location>
</feature>
<keyword evidence="1" id="KW-0812">Transmembrane</keyword>
<evidence type="ECO:0000256" key="1">
    <source>
        <dbReference type="SAM" id="Phobius"/>
    </source>
</evidence>
<keyword evidence="3" id="KW-1185">Reference proteome</keyword>
<proteinExistence type="predicted"/>
<protein>
    <submittedName>
        <fullName evidence="2">Uncharacterized protein</fullName>
    </submittedName>
</protein>
<evidence type="ECO:0000313" key="3">
    <source>
        <dbReference type="Proteomes" id="UP000076761"/>
    </source>
</evidence>
<sequence length="65" mass="7407">MNQGQLLCFKFIVRRQFKLRIFLEVLLGLLLAPLAKVRGVHNVTSTFVLSCSNGYLVLSLLETKR</sequence>
<keyword evidence="1" id="KW-1133">Transmembrane helix</keyword>
<dbReference type="EMBL" id="KV425553">
    <property type="protein sequence ID" value="KZT29744.1"/>
    <property type="molecule type" value="Genomic_DNA"/>
</dbReference>
<name>A0A165VJ19_9AGAM</name>
<accession>A0A165VJ19</accession>
<reference evidence="2 3" key="1">
    <citation type="journal article" date="2016" name="Mol. Biol. Evol.">
        <title>Comparative Genomics of Early-Diverging Mushroom-Forming Fungi Provides Insights into the Origins of Lignocellulose Decay Capabilities.</title>
        <authorList>
            <person name="Nagy L.G."/>
            <person name="Riley R."/>
            <person name="Tritt A."/>
            <person name="Adam C."/>
            <person name="Daum C."/>
            <person name="Floudas D."/>
            <person name="Sun H."/>
            <person name="Yadav J.S."/>
            <person name="Pangilinan J."/>
            <person name="Larsson K.H."/>
            <person name="Matsuura K."/>
            <person name="Barry K."/>
            <person name="Labutti K."/>
            <person name="Kuo R."/>
            <person name="Ohm R.A."/>
            <person name="Bhattacharya S.S."/>
            <person name="Shirouzu T."/>
            <person name="Yoshinaga Y."/>
            <person name="Martin F.M."/>
            <person name="Grigoriev I.V."/>
            <person name="Hibbett D.S."/>
        </authorList>
    </citation>
    <scope>NUCLEOTIDE SEQUENCE [LARGE SCALE GENOMIC DNA]</scope>
    <source>
        <strain evidence="2 3">HHB14362 ss-1</strain>
    </source>
</reference>
<organism evidence="2 3">
    <name type="scientific">Neolentinus lepideus HHB14362 ss-1</name>
    <dbReference type="NCBI Taxonomy" id="1314782"/>
    <lineage>
        <taxon>Eukaryota</taxon>
        <taxon>Fungi</taxon>
        <taxon>Dikarya</taxon>
        <taxon>Basidiomycota</taxon>
        <taxon>Agaricomycotina</taxon>
        <taxon>Agaricomycetes</taxon>
        <taxon>Gloeophyllales</taxon>
        <taxon>Gloeophyllaceae</taxon>
        <taxon>Neolentinus</taxon>
    </lineage>
</organism>
<keyword evidence="1" id="KW-0472">Membrane</keyword>
<dbReference type="Proteomes" id="UP000076761">
    <property type="component" value="Unassembled WGS sequence"/>
</dbReference>